<dbReference type="Proteomes" id="UP001234178">
    <property type="component" value="Unassembled WGS sequence"/>
</dbReference>
<dbReference type="InterPro" id="IPR054465">
    <property type="entry name" value="Integrase_p58-like_C"/>
</dbReference>
<evidence type="ECO:0000313" key="3">
    <source>
        <dbReference type="Proteomes" id="UP001234178"/>
    </source>
</evidence>
<feature type="domain" description="Integrase p58-like C-terminal" evidence="1">
    <location>
        <begin position="62"/>
        <end position="95"/>
    </location>
</feature>
<sequence>MQRLHEAFVLVKANLTQAREQQRTQYDKRAREQAFNIGDKVLIDVRTPMTGTSKKLIPRFMGPYRVTKINNNHTVEIQKCVGKQTQLVHVNRIKPLYESMIWKEEPCVDFQQSCDHPIPLELTNELEVPPPTDEEYAPQEEQDLIDLDVGPSPLPEGTITSNLPKGPNIDLSFTPERLSLTALEPAAPPFPPVAPRPERRTGLRPWSALRPPNSRETLLLMSLLALLFFTPLAAVNQPPCVTAANLGFLEFTEEDCSFEAAPTPPVPITYAIYSTLPEVKRFAGHTCSMWVATTTVYKDFMQWNQVSYSHNPIEVDAATCRRMRDTRQCRGKAMDITGPNSFALEGHPFVETSWLRTVTEKMTNCRLEEVTLQSECPNCTISFPLGDIPGAINGSFKHNLVTLVWDDSWKEAKPCDLRVIEKGMGIKYSTENDTTFRIRDPMKQLDFIYSMVNSSVCGGGNLTAYHSVLGMDRVVIAVREAAKGTDLVEMRPKNADAVAKMALSEMTRSEIEYASHTQYIRDFAMDI</sequence>
<accession>A0ABR0B7S1</accession>
<evidence type="ECO:0000313" key="2">
    <source>
        <dbReference type="EMBL" id="KAK4037734.1"/>
    </source>
</evidence>
<dbReference type="Pfam" id="PF22938">
    <property type="entry name" value="Integrase_p58_C"/>
    <property type="match status" value="1"/>
</dbReference>
<protein>
    <recommendedName>
        <fullName evidence="1">Integrase p58-like C-terminal domain-containing protein</fullName>
    </recommendedName>
</protein>
<reference evidence="2 3" key="1">
    <citation type="journal article" date="2023" name="Nucleic Acids Res.">
        <title>The hologenome of Daphnia magna reveals possible DNA methylation and microbiome-mediated evolution of the host genome.</title>
        <authorList>
            <person name="Chaturvedi A."/>
            <person name="Li X."/>
            <person name="Dhandapani V."/>
            <person name="Marshall H."/>
            <person name="Kissane S."/>
            <person name="Cuenca-Cambronero M."/>
            <person name="Asole G."/>
            <person name="Calvet F."/>
            <person name="Ruiz-Romero M."/>
            <person name="Marangio P."/>
            <person name="Guigo R."/>
            <person name="Rago D."/>
            <person name="Mirbahai L."/>
            <person name="Eastwood N."/>
            <person name="Colbourne J.K."/>
            <person name="Zhou J."/>
            <person name="Mallon E."/>
            <person name="Orsini L."/>
        </authorList>
    </citation>
    <scope>NUCLEOTIDE SEQUENCE [LARGE SCALE GENOMIC DNA]</scope>
    <source>
        <strain evidence="2">LRV0_1</strain>
    </source>
</reference>
<evidence type="ECO:0000259" key="1">
    <source>
        <dbReference type="Pfam" id="PF22938"/>
    </source>
</evidence>
<comment type="caution">
    <text evidence="2">The sequence shown here is derived from an EMBL/GenBank/DDBJ whole genome shotgun (WGS) entry which is preliminary data.</text>
</comment>
<keyword evidence="3" id="KW-1185">Reference proteome</keyword>
<proteinExistence type="predicted"/>
<organism evidence="2 3">
    <name type="scientific">Daphnia magna</name>
    <dbReference type="NCBI Taxonomy" id="35525"/>
    <lineage>
        <taxon>Eukaryota</taxon>
        <taxon>Metazoa</taxon>
        <taxon>Ecdysozoa</taxon>
        <taxon>Arthropoda</taxon>
        <taxon>Crustacea</taxon>
        <taxon>Branchiopoda</taxon>
        <taxon>Diplostraca</taxon>
        <taxon>Cladocera</taxon>
        <taxon>Anomopoda</taxon>
        <taxon>Daphniidae</taxon>
        <taxon>Daphnia</taxon>
    </lineage>
</organism>
<name>A0ABR0B7S1_9CRUS</name>
<dbReference type="EMBL" id="JAOYFB010000040">
    <property type="protein sequence ID" value="KAK4037734.1"/>
    <property type="molecule type" value="Genomic_DNA"/>
</dbReference>
<gene>
    <name evidence="2" type="ORF">OUZ56_029763</name>
</gene>